<evidence type="ECO:0000313" key="1">
    <source>
        <dbReference type="EMBL" id="ATZ92615.1"/>
    </source>
</evidence>
<sequence length="139" mass="14461">MPGAARLNDIGSGHECFPDTPIIEGSSDVLINGLPAARVGDTVQMHGCPCPQAPHGVHGRKISSGSATVLVNGKSAARIGDDIDCGGLIVSGSGNVIIGDTPYQSPVQHCVEAAVKRRDPLISFSDIMKNITPPPRWSR</sequence>
<dbReference type="EMBL" id="CP025003">
    <property type="protein sequence ID" value="ATZ92615.1"/>
    <property type="molecule type" value="Genomic_DNA"/>
</dbReference>
<proteinExistence type="predicted"/>
<dbReference type="InterPro" id="IPR008727">
    <property type="entry name" value="PAAR_motif"/>
</dbReference>
<dbReference type="Gene3D" id="2.60.200.60">
    <property type="match status" value="1"/>
</dbReference>
<dbReference type="AlphaFoldDB" id="A0A2K8QHR3"/>
<keyword evidence="2" id="KW-1185">Reference proteome</keyword>
<dbReference type="Pfam" id="PF05488">
    <property type="entry name" value="PAAR_motif"/>
    <property type="match status" value="1"/>
</dbReference>
<evidence type="ECO:0000313" key="2">
    <source>
        <dbReference type="Proteomes" id="UP000231901"/>
    </source>
</evidence>
<reference evidence="2" key="1">
    <citation type="journal article" date="2018" name="Genome Announc.">
        <title>Complete genome sequence of a Dickeya fangzhongdai type strain causing bleeding canker of pear tree trunks.</title>
        <authorList>
            <person name="Zhao Y."/>
            <person name="Tian Y."/>
            <person name="Li X."/>
            <person name="Hu B."/>
        </authorList>
    </citation>
    <scope>NUCLEOTIDE SEQUENCE [LARGE SCALE GENOMIC DNA]</scope>
    <source>
        <strain evidence="2">DSM 101947</strain>
    </source>
</reference>
<dbReference type="KEGG" id="dfn:CVE23_00635"/>
<organism evidence="1 2">
    <name type="scientific">Dickeya fangzhongdai</name>
    <dbReference type="NCBI Taxonomy" id="1778540"/>
    <lineage>
        <taxon>Bacteria</taxon>
        <taxon>Pseudomonadati</taxon>
        <taxon>Pseudomonadota</taxon>
        <taxon>Gammaproteobacteria</taxon>
        <taxon>Enterobacterales</taxon>
        <taxon>Pectobacteriaceae</taxon>
        <taxon>Dickeya</taxon>
    </lineage>
</organism>
<gene>
    <name evidence="1" type="ORF">CVE23_00635</name>
</gene>
<dbReference type="NCBIfam" id="NF033420">
    <property type="entry name" value="T6SS_PAAR_dom"/>
    <property type="match status" value="1"/>
</dbReference>
<dbReference type="OrthoDB" id="6975388at2"/>
<accession>A0A2K8QHR3</accession>
<dbReference type="CDD" id="cd14737">
    <property type="entry name" value="PAAR_1"/>
    <property type="match status" value="1"/>
</dbReference>
<dbReference type="Proteomes" id="UP000231901">
    <property type="component" value="Chromosome"/>
</dbReference>
<protein>
    <submittedName>
        <fullName evidence="1">Uropathogenic specific protein</fullName>
    </submittedName>
</protein>
<name>A0A2K8QHR3_9GAMM</name>